<sequence>MATETRSTKPSPVPLPTQAIPVFEGAQPVPPTCSGERAPTAPTAPAPWLQIPAPRYNSFYFFNFVTRESTWVNPTPWTCYFCPSCNIYHHLNSETQEITFTNPLAPPEPESFVAPAAELSPFASKLGSNYCPEEEEVLEIGNHLAGPLSRMTALTRRISELDYGRGDLYQQWQAVHTYVEAHRALIAPVRRLPRDIIQEIFIACLPEDRNCVMSALEAPVLLGQVCSSWRTISISTPLLWASLHIVEPILPREPSVSTQLLHAEKHAQRIETTKAWLARSGECPLSLSFSSESRGGEGVDPRTIFFQVLILFARRWQHVRLVASPPALELLSRLTENDVPMLERLAIREVRRSPHHNTSWESFGLLGGPKMTCFSFNGAFIDAFILPLRWESLTSLTISPWGSPNPLTSHMALEILRKSPRLRVCHLCIDDEEGVSPPVLGEYGTIELPDLHSLHITCLEPWLFIDKGLFCHLNLPELRNLGVRVVWLHAVPVNIYVFPFLAVSPQLENLDIDLHRFSKEQLIELLSALPSTTQQLRLSDSSGLSHHNKLDDNTLAVLTPIPDRPVVCCPNLAILDINRCVAVSDEALLRFITARMAVQPATLRRVQIRFRRPRQLDICANVQPLLDSGLEVALRYDEDSPVDLSPWRGVEL</sequence>
<dbReference type="SUPFAM" id="SSF51045">
    <property type="entry name" value="WW domain"/>
    <property type="match status" value="1"/>
</dbReference>
<dbReference type="InterPro" id="IPR032675">
    <property type="entry name" value="LRR_dom_sf"/>
</dbReference>
<dbReference type="SUPFAM" id="SSF52047">
    <property type="entry name" value="RNI-like"/>
    <property type="match status" value="1"/>
</dbReference>
<reference evidence="2" key="1">
    <citation type="submission" date="2023-03" db="EMBL/GenBank/DDBJ databases">
        <title>Massive genome expansion in bonnet fungi (Mycena s.s.) driven by repeated elements and novel gene families across ecological guilds.</title>
        <authorList>
            <consortium name="Lawrence Berkeley National Laboratory"/>
            <person name="Harder C.B."/>
            <person name="Miyauchi S."/>
            <person name="Viragh M."/>
            <person name="Kuo A."/>
            <person name="Thoen E."/>
            <person name="Andreopoulos B."/>
            <person name="Lu D."/>
            <person name="Skrede I."/>
            <person name="Drula E."/>
            <person name="Henrissat B."/>
            <person name="Morin E."/>
            <person name="Kohler A."/>
            <person name="Barry K."/>
            <person name="LaButti K."/>
            <person name="Morin E."/>
            <person name="Salamov A."/>
            <person name="Lipzen A."/>
            <person name="Mereny Z."/>
            <person name="Hegedus B."/>
            <person name="Baldrian P."/>
            <person name="Stursova M."/>
            <person name="Weitz H."/>
            <person name="Taylor A."/>
            <person name="Grigoriev I.V."/>
            <person name="Nagy L.G."/>
            <person name="Martin F."/>
            <person name="Kauserud H."/>
        </authorList>
    </citation>
    <scope>NUCLEOTIDE SEQUENCE</scope>
    <source>
        <strain evidence="2">CBHHK182m</strain>
    </source>
</reference>
<dbReference type="InterPro" id="IPR036020">
    <property type="entry name" value="WW_dom_sf"/>
</dbReference>
<accession>A0AAD7IZF3</accession>
<comment type="caution">
    <text evidence="2">The sequence shown here is derived from an EMBL/GenBank/DDBJ whole genome shotgun (WGS) entry which is preliminary data.</text>
</comment>
<dbReference type="EMBL" id="JARKIB010000054">
    <property type="protein sequence ID" value="KAJ7753816.1"/>
    <property type="molecule type" value="Genomic_DNA"/>
</dbReference>
<proteinExistence type="predicted"/>
<dbReference type="InterPro" id="IPR001202">
    <property type="entry name" value="WW_dom"/>
</dbReference>
<protein>
    <recommendedName>
        <fullName evidence="1">WW domain-containing protein</fullName>
    </recommendedName>
</protein>
<dbReference type="PROSITE" id="PS01159">
    <property type="entry name" value="WW_DOMAIN_1"/>
    <property type="match status" value="1"/>
</dbReference>
<feature type="domain" description="WW" evidence="1">
    <location>
        <begin position="42"/>
        <end position="76"/>
    </location>
</feature>
<name>A0AAD7IZF3_9AGAR</name>
<dbReference type="PROSITE" id="PS50020">
    <property type="entry name" value="WW_DOMAIN_2"/>
    <property type="match status" value="1"/>
</dbReference>
<organism evidence="2 3">
    <name type="scientific">Mycena metata</name>
    <dbReference type="NCBI Taxonomy" id="1033252"/>
    <lineage>
        <taxon>Eukaryota</taxon>
        <taxon>Fungi</taxon>
        <taxon>Dikarya</taxon>
        <taxon>Basidiomycota</taxon>
        <taxon>Agaricomycotina</taxon>
        <taxon>Agaricomycetes</taxon>
        <taxon>Agaricomycetidae</taxon>
        <taxon>Agaricales</taxon>
        <taxon>Marasmiineae</taxon>
        <taxon>Mycenaceae</taxon>
        <taxon>Mycena</taxon>
    </lineage>
</organism>
<dbReference type="Proteomes" id="UP001215598">
    <property type="component" value="Unassembled WGS sequence"/>
</dbReference>
<evidence type="ECO:0000313" key="2">
    <source>
        <dbReference type="EMBL" id="KAJ7753816.1"/>
    </source>
</evidence>
<evidence type="ECO:0000313" key="3">
    <source>
        <dbReference type="Proteomes" id="UP001215598"/>
    </source>
</evidence>
<keyword evidence="3" id="KW-1185">Reference proteome</keyword>
<dbReference type="Gene3D" id="3.80.10.10">
    <property type="entry name" value="Ribonuclease Inhibitor"/>
    <property type="match status" value="1"/>
</dbReference>
<evidence type="ECO:0000259" key="1">
    <source>
        <dbReference type="PROSITE" id="PS50020"/>
    </source>
</evidence>
<dbReference type="AlphaFoldDB" id="A0AAD7IZF3"/>
<gene>
    <name evidence="2" type="ORF">B0H16DRAFT_763018</name>
</gene>